<feature type="domain" description="DUF4220" evidence="1">
    <location>
        <begin position="1"/>
        <end position="148"/>
    </location>
</feature>
<accession>A0A6G1D9Y1</accession>
<proteinExistence type="predicted"/>
<dbReference type="AlphaFoldDB" id="A0A6G1D9Y1"/>
<comment type="caution">
    <text evidence="2">The sequence shown here is derived from an EMBL/GenBank/DDBJ whole genome shotgun (WGS) entry which is preliminary data.</text>
</comment>
<dbReference type="EMBL" id="SPHZ02000007">
    <property type="protein sequence ID" value="KAF0909102.1"/>
    <property type="molecule type" value="Genomic_DNA"/>
</dbReference>
<dbReference type="OrthoDB" id="10570598at2759"/>
<dbReference type="InterPro" id="IPR025315">
    <property type="entry name" value="DUF4220"/>
</dbReference>
<evidence type="ECO:0000259" key="1">
    <source>
        <dbReference type="Pfam" id="PF13968"/>
    </source>
</evidence>
<organism evidence="2 3">
    <name type="scientific">Oryza meyeriana var. granulata</name>
    <dbReference type="NCBI Taxonomy" id="110450"/>
    <lineage>
        <taxon>Eukaryota</taxon>
        <taxon>Viridiplantae</taxon>
        <taxon>Streptophyta</taxon>
        <taxon>Embryophyta</taxon>
        <taxon>Tracheophyta</taxon>
        <taxon>Spermatophyta</taxon>
        <taxon>Magnoliopsida</taxon>
        <taxon>Liliopsida</taxon>
        <taxon>Poales</taxon>
        <taxon>Poaceae</taxon>
        <taxon>BOP clade</taxon>
        <taxon>Oryzoideae</taxon>
        <taxon>Oryzeae</taxon>
        <taxon>Oryzinae</taxon>
        <taxon>Oryza</taxon>
        <taxon>Oryza meyeriana</taxon>
    </lineage>
</organism>
<evidence type="ECO:0000313" key="3">
    <source>
        <dbReference type="Proteomes" id="UP000479710"/>
    </source>
</evidence>
<gene>
    <name evidence="2" type="ORF">E2562_031358</name>
</gene>
<protein>
    <recommendedName>
        <fullName evidence="1">DUF4220 domain-containing protein</fullName>
    </recommendedName>
</protein>
<sequence length="161" mass="17953">MEDNDLWLRHFQNLVVQVVLAVYVFSKSAGRHSVDLIVSGVFVFIAGVIKYGERTWSLKCGSSKSLESSNGHHYKQRFPELKDSDDSEYRKIVSSALCSMFNVLNVFAARNLFGYSSPDIGPDDSSPVTAPDAIRMFKVVELELAMMRKDHCGQIPLGSTT</sequence>
<name>A0A6G1D9Y1_9ORYZ</name>
<keyword evidence="3" id="KW-1185">Reference proteome</keyword>
<reference evidence="2 3" key="1">
    <citation type="submission" date="2019-11" db="EMBL/GenBank/DDBJ databases">
        <title>Whole genome sequence of Oryza granulata.</title>
        <authorList>
            <person name="Li W."/>
        </authorList>
    </citation>
    <scope>NUCLEOTIDE SEQUENCE [LARGE SCALE GENOMIC DNA]</scope>
    <source>
        <strain evidence="3">cv. Menghai</strain>
        <tissue evidence="2">Leaf</tissue>
    </source>
</reference>
<dbReference type="Pfam" id="PF13968">
    <property type="entry name" value="DUF4220"/>
    <property type="match status" value="1"/>
</dbReference>
<dbReference type="PANTHER" id="PTHR31325">
    <property type="entry name" value="OS01G0798800 PROTEIN-RELATED"/>
    <property type="match status" value="1"/>
</dbReference>
<evidence type="ECO:0000313" key="2">
    <source>
        <dbReference type="EMBL" id="KAF0909102.1"/>
    </source>
</evidence>
<dbReference type="Proteomes" id="UP000479710">
    <property type="component" value="Unassembled WGS sequence"/>
</dbReference>